<dbReference type="PRINTS" id="PR01438">
    <property type="entry name" value="UNVRSLSTRESS"/>
</dbReference>
<feature type="domain" description="UspA" evidence="2">
    <location>
        <begin position="209"/>
        <end position="258"/>
    </location>
</feature>
<gene>
    <name evidence="3" type="ORF">ACFSAG_09200</name>
</gene>
<dbReference type="Proteomes" id="UP001597215">
    <property type="component" value="Unassembled WGS sequence"/>
</dbReference>
<dbReference type="RefSeq" id="WP_381513865.1">
    <property type="nucleotide sequence ID" value="NZ_JBHUEL010000008.1"/>
</dbReference>
<comment type="caution">
    <text evidence="3">The sequence shown here is derived from an EMBL/GenBank/DDBJ whole genome shotgun (WGS) entry which is preliminary data.</text>
</comment>
<dbReference type="InterPro" id="IPR006015">
    <property type="entry name" value="Universal_stress_UspA"/>
</dbReference>
<reference evidence="4" key="1">
    <citation type="journal article" date="2019" name="Int. J. Syst. Evol. Microbiol.">
        <title>The Global Catalogue of Microorganisms (GCM) 10K type strain sequencing project: providing services to taxonomists for standard genome sequencing and annotation.</title>
        <authorList>
            <consortium name="The Broad Institute Genomics Platform"/>
            <consortium name="The Broad Institute Genome Sequencing Center for Infectious Disease"/>
            <person name="Wu L."/>
            <person name="Ma J."/>
        </authorList>
    </citation>
    <scope>NUCLEOTIDE SEQUENCE [LARGE SCALE GENOMIC DNA]</scope>
    <source>
        <strain evidence="4">CGMCC 1.12449</strain>
    </source>
</reference>
<evidence type="ECO:0000256" key="1">
    <source>
        <dbReference type="ARBA" id="ARBA00008791"/>
    </source>
</evidence>
<proteinExistence type="inferred from homology"/>
<dbReference type="InterPro" id="IPR006016">
    <property type="entry name" value="UspA"/>
</dbReference>
<evidence type="ECO:0000313" key="3">
    <source>
        <dbReference type="EMBL" id="MFD1767018.1"/>
    </source>
</evidence>
<dbReference type="SUPFAM" id="SSF52402">
    <property type="entry name" value="Adenine nucleotide alpha hydrolases-like"/>
    <property type="match status" value="2"/>
</dbReference>
<dbReference type="EMBL" id="JBHUEL010000008">
    <property type="protein sequence ID" value="MFD1767018.1"/>
    <property type="molecule type" value="Genomic_DNA"/>
</dbReference>
<evidence type="ECO:0000259" key="2">
    <source>
        <dbReference type="Pfam" id="PF00582"/>
    </source>
</evidence>
<evidence type="ECO:0000313" key="4">
    <source>
        <dbReference type="Proteomes" id="UP001597215"/>
    </source>
</evidence>
<dbReference type="CDD" id="cd00293">
    <property type="entry name" value="USP-like"/>
    <property type="match status" value="1"/>
</dbReference>
<sequence>MALHSIFLFAPAETAIASKGPAAFAIALAKAHGANLTIFSVATDVTTPEKNVDAGAIAASLKSAADASGVRCTLVTEHSHAIGVHEAVAEHARLHDLSITGCNSAGLLSEKIIAEYLMFESGRPVIVVPANYEAPYQKGPLAIAWDNSSAAARALGDAIALFAPDQVQLLSIEGEKPLPTDLDTAQLVEVIGRRSTNASHRFAPLSARSIAAALQEEAKANGCGLLVMGAFGHTRLRRFVLGSATSDILKNNQMPTLLSH</sequence>
<accession>A0ABW4MEB7</accession>
<protein>
    <submittedName>
        <fullName evidence="3">Universal stress protein</fullName>
    </submittedName>
</protein>
<keyword evidence="4" id="KW-1185">Reference proteome</keyword>
<dbReference type="Pfam" id="PF00582">
    <property type="entry name" value="Usp"/>
    <property type="match status" value="1"/>
</dbReference>
<organism evidence="3 4">
    <name type="scientific">Sphingorhabdus buctiana</name>
    <dbReference type="NCBI Taxonomy" id="1508805"/>
    <lineage>
        <taxon>Bacteria</taxon>
        <taxon>Pseudomonadati</taxon>
        <taxon>Pseudomonadota</taxon>
        <taxon>Alphaproteobacteria</taxon>
        <taxon>Sphingomonadales</taxon>
        <taxon>Sphingomonadaceae</taxon>
        <taxon>Sphingorhabdus</taxon>
    </lineage>
</organism>
<dbReference type="Gene3D" id="3.40.50.12370">
    <property type="match status" value="1"/>
</dbReference>
<comment type="similarity">
    <text evidence="1">Belongs to the universal stress protein A family.</text>
</comment>
<name>A0ABW4MEB7_9SPHN</name>